<evidence type="ECO:0000313" key="3">
    <source>
        <dbReference type="Proteomes" id="UP000238916"/>
    </source>
</evidence>
<keyword evidence="1" id="KW-0812">Transmembrane</keyword>
<gene>
    <name evidence="2" type="ORF">SBF1_5870004</name>
</gene>
<evidence type="ECO:0000313" key="2">
    <source>
        <dbReference type="EMBL" id="SPF52579.1"/>
    </source>
</evidence>
<accession>A0A2U3LL79</accession>
<dbReference type="EMBL" id="OMOF01000542">
    <property type="protein sequence ID" value="SPF52579.1"/>
    <property type="molecule type" value="Genomic_DNA"/>
</dbReference>
<protein>
    <submittedName>
        <fullName evidence="2">Uncharacterized protein</fullName>
    </submittedName>
</protein>
<sequence length="55" mass="5750">MELTVVGVIIVILLIIVEAGGKNVHIIIALLGMILLGMVMLNWSKVGPLLVKGGS</sequence>
<feature type="transmembrane region" description="Helical" evidence="1">
    <location>
        <begin position="29"/>
        <end position="51"/>
    </location>
</feature>
<dbReference type="Proteomes" id="UP000238916">
    <property type="component" value="Unassembled WGS sequence"/>
</dbReference>
<keyword evidence="1" id="KW-0472">Membrane</keyword>
<name>A0A2U3LL79_9FIRM</name>
<keyword evidence="1" id="KW-1133">Transmembrane helix</keyword>
<proteinExistence type="predicted"/>
<reference evidence="3" key="1">
    <citation type="submission" date="2018-02" db="EMBL/GenBank/DDBJ databases">
        <authorList>
            <person name="Hausmann B."/>
        </authorList>
    </citation>
    <scope>NUCLEOTIDE SEQUENCE [LARGE SCALE GENOMIC DNA]</scope>
    <source>
        <strain evidence="3">Peat soil MAG SbF1</strain>
    </source>
</reference>
<evidence type="ECO:0000256" key="1">
    <source>
        <dbReference type="SAM" id="Phobius"/>
    </source>
</evidence>
<dbReference type="AlphaFoldDB" id="A0A2U3LL79"/>
<organism evidence="2 3">
    <name type="scientific">Candidatus Desulfosporosinus infrequens</name>
    <dbReference type="NCBI Taxonomy" id="2043169"/>
    <lineage>
        <taxon>Bacteria</taxon>
        <taxon>Bacillati</taxon>
        <taxon>Bacillota</taxon>
        <taxon>Clostridia</taxon>
        <taxon>Eubacteriales</taxon>
        <taxon>Desulfitobacteriaceae</taxon>
        <taxon>Desulfosporosinus</taxon>
    </lineage>
</organism>